<evidence type="ECO:0000313" key="9">
    <source>
        <dbReference type="Proteomes" id="UP000284120"/>
    </source>
</evidence>
<evidence type="ECO:0000313" key="8">
    <source>
        <dbReference type="EMBL" id="RWU08082.1"/>
    </source>
</evidence>
<dbReference type="Proteomes" id="UP000284120">
    <property type="component" value="Unassembled WGS sequence"/>
</dbReference>
<feature type="transmembrane region" description="Helical" evidence="6">
    <location>
        <begin position="138"/>
        <end position="164"/>
    </location>
</feature>
<keyword evidence="4 6" id="KW-1133">Transmembrane helix</keyword>
<protein>
    <submittedName>
        <fullName evidence="8">LTA synthase family protein</fullName>
    </submittedName>
</protein>
<sequence>MENTFFEAPEYPVLDRFKNSAILFIKYAVALLATVFFIKLLEYTYIIIKGNIPSEFFLLALKSLFFDVIFVLKCLPVLYLPFLLFFFSLKVKKQIYIAAGIIFSIYILIYLLLLKYFFTALVPLGSDFYGYSYADIKQTVSAGLSIDFLSIVIFILPFVFLWFALKIAARIKSFNYRIAAGVLVVSLALLYFNVSSLPSQTGFKRDYEYNVAINKEAFFFENSYAYFFDNEPNVDIYAANYFEDGADGGNALGPQMKYVNSAYPFLREENTADVLGNFFNVDSARRPNIVFIQVEGLGRAFSGPNSYLGSFTPFLDQLRGRSLYFENFLAAQGRTFASLPSILGSLPFFDKGYNELGARMPKAFTTLGLLKHNGYHSSFLMSTDVAFDNEGLFIRSQGVDEIISKANFNDFPAAHNSYWGYPDLDLMKKAIGYYAKLPGSQPFVSYIQTISMHTPYKVPEMDRYYGLMESQMNKLGFDEGQKGEHRNYKDQYATIMYSDEALKYFFQEFAKLPAYQNTIFVITGDHRLPEIPMSTKIDRYHVPLIIYSPMLKRSASIRAVSSHLDITPSLMKFMQANYKVKTPNVVTWVGTGLDTVRQFRNIHRYPLKQTVSDLIDYVSGEYFLNGQTLFNIGDNFDLQPMQDDNRKNQLIGEFNQYKSQNNQIIQTLKLLPDSVYKKFKP</sequence>
<evidence type="ECO:0000256" key="1">
    <source>
        <dbReference type="ARBA" id="ARBA00004651"/>
    </source>
</evidence>
<keyword evidence="3 6" id="KW-0812">Transmembrane</keyword>
<feature type="transmembrane region" description="Helical" evidence="6">
    <location>
        <begin position="96"/>
        <end position="118"/>
    </location>
</feature>
<dbReference type="Pfam" id="PF00884">
    <property type="entry name" value="Sulfatase"/>
    <property type="match status" value="1"/>
</dbReference>
<dbReference type="CDD" id="cd16015">
    <property type="entry name" value="LTA_synthase"/>
    <property type="match status" value="1"/>
</dbReference>
<dbReference type="GO" id="GO:0005886">
    <property type="term" value="C:plasma membrane"/>
    <property type="evidence" value="ECO:0007669"/>
    <property type="project" value="UniProtKB-SubCell"/>
</dbReference>
<evidence type="ECO:0000256" key="3">
    <source>
        <dbReference type="ARBA" id="ARBA00022692"/>
    </source>
</evidence>
<dbReference type="Gene3D" id="3.40.720.10">
    <property type="entry name" value="Alkaline Phosphatase, subunit A"/>
    <property type="match status" value="1"/>
</dbReference>
<feature type="transmembrane region" description="Helical" evidence="6">
    <location>
        <begin position="68"/>
        <end position="89"/>
    </location>
</feature>
<proteinExistence type="predicted"/>
<evidence type="ECO:0000259" key="7">
    <source>
        <dbReference type="Pfam" id="PF00884"/>
    </source>
</evidence>
<dbReference type="InterPro" id="IPR017850">
    <property type="entry name" value="Alkaline_phosphatase_core_sf"/>
</dbReference>
<feature type="transmembrane region" description="Helical" evidence="6">
    <location>
        <begin position="176"/>
        <end position="194"/>
    </location>
</feature>
<dbReference type="PANTHER" id="PTHR47371">
    <property type="entry name" value="LIPOTEICHOIC ACID SYNTHASE"/>
    <property type="match status" value="1"/>
</dbReference>
<comment type="caution">
    <text evidence="8">The sequence shown here is derived from an EMBL/GenBank/DDBJ whole genome shotgun (WGS) entry which is preliminary data.</text>
</comment>
<dbReference type="AlphaFoldDB" id="A0A3S3QFZ3"/>
<accession>A0A3S3QFZ3</accession>
<evidence type="ECO:0000256" key="2">
    <source>
        <dbReference type="ARBA" id="ARBA00022475"/>
    </source>
</evidence>
<reference evidence="8 9" key="1">
    <citation type="submission" date="2018-06" db="EMBL/GenBank/DDBJ databases">
        <title>Pedobacter endophyticus sp. nov., an endophytic bacterium isolated from a leaf of Triticum aestivum.</title>
        <authorList>
            <person name="Zhang L."/>
        </authorList>
    </citation>
    <scope>NUCLEOTIDE SEQUENCE [LARGE SCALE GENOMIC DNA]</scope>
    <source>
        <strain evidence="8 9">CM134L-2</strain>
    </source>
</reference>
<keyword evidence="9" id="KW-1185">Reference proteome</keyword>
<evidence type="ECO:0000256" key="5">
    <source>
        <dbReference type="ARBA" id="ARBA00023136"/>
    </source>
</evidence>
<dbReference type="PANTHER" id="PTHR47371:SF3">
    <property type="entry name" value="PHOSPHOGLYCEROL TRANSFERASE I"/>
    <property type="match status" value="1"/>
</dbReference>
<evidence type="ECO:0000256" key="6">
    <source>
        <dbReference type="SAM" id="Phobius"/>
    </source>
</evidence>
<dbReference type="InterPro" id="IPR050448">
    <property type="entry name" value="OpgB/LTA_synthase_biosynth"/>
</dbReference>
<keyword evidence="5 6" id="KW-0472">Membrane</keyword>
<dbReference type="OrthoDB" id="9777768at2"/>
<organism evidence="8 9">
    <name type="scientific">Pedobacter chitinilyticus</name>
    <dbReference type="NCBI Taxonomy" id="2233776"/>
    <lineage>
        <taxon>Bacteria</taxon>
        <taxon>Pseudomonadati</taxon>
        <taxon>Bacteroidota</taxon>
        <taxon>Sphingobacteriia</taxon>
        <taxon>Sphingobacteriales</taxon>
        <taxon>Sphingobacteriaceae</taxon>
        <taxon>Pedobacter</taxon>
    </lineage>
</organism>
<dbReference type="SUPFAM" id="SSF53649">
    <property type="entry name" value="Alkaline phosphatase-like"/>
    <property type="match status" value="1"/>
</dbReference>
<evidence type="ECO:0000256" key="4">
    <source>
        <dbReference type="ARBA" id="ARBA00022989"/>
    </source>
</evidence>
<comment type="subcellular location">
    <subcellularLocation>
        <location evidence="1">Cell membrane</location>
        <topology evidence="1">Multi-pass membrane protein</topology>
    </subcellularLocation>
</comment>
<dbReference type="RefSeq" id="WP_113646605.1">
    <property type="nucleotide sequence ID" value="NZ_QMHN01000002.1"/>
</dbReference>
<gene>
    <name evidence="8" type="ORF">DPV69_06770</name>
</gene>
<feature type="transmembrane region" description="Helical" evidence="6">
    <location>
        <begin position="24"/>
        <end position="48"/>
    </location>
</feature>
<dbReference type="InterPro" id="IPR000917">
    <property type="entry name" value="Sulfatase_N"/>
</dbReference>
<name>A0A3S3QFZ3_9SPHI</name>
<dbReference type="EMBL" id="SAYW01000002">
    <property type="protein sequence ID" value="RWU08082.1"/>
    <property type="molecule type" value="Genomic_DNA"/>
</dbReference>
<feature type="domain" description="Sulfatase N-terminal" evidence="7">
    <location>
        <begin position="287"/>
        <end position="575"/>
    </location>
</feature>
<keyword evidence="2" id="KW-1003">Cell membrane</keyword>